<dbReference type="GO" id="GO:0003677">
    <property type="term" value="F:DNA binding"/>
    <property type="evidence" value="ECO:0007669"/>
    <property type="project" value="InterPro"/>
</dbReference>
<feature type="compositionally biased region" description="Basic and acidic residues" evidence="1">
    <location>
        <begin position="21"/>
        <end position="38"/>
    </location>
</feature>
<protein>
    <submittedName>
        <fullName evidence="2">Neural/ectodermal development factor IMP-L2</fullName>
    </submittedName>
</protein>
<accession>A0A1D1ZEJ5</accession>
<feature type="compositionally biased region" description="Basic and acidic residues" evidence="1">
    <location>
        <begin position="1"/>
        <end position="11"/>
    </location>
</feature>
<name>A0A1D1ZEJ5_9ARAE</name>
<reference evidence="2" key="1">
    <citation type="submission" date="2015-07" db="EMBL/GenBank/DDBJ databases">
        <title>Transcriptome Assembly of Anthurium amnicola.</title>
        <authorList>
            <person name="Suzuki J."/>
        </authorList>
    </citation>
    <scope>NUCLEOTIDE SEQUENCE</scope>
</reference>
<proteinExistence type="predicted"/>
<evidence type="ECO:0000313" key="2">
    <source>
        <dbReference type="EMBL" id="JAT65279.1"/>
    </source>
</evidence>
<feature type="non-terminal residue" evidence="2">
    <location>
        <position position="101"/>
    </location>
</feature>
<evidence type="ECO:0000256" key="1">
    <source>
        <dbReference type="SAM" id="MobiDB-lite"/>
    </source>
</evidence>
<feature type="non-terminal residue" evidence="2">
    <location>
        <position position="1"/>
    </location>
</feature>
<dbReference type="EMBL" id="GDJX01002657">
    <property type="protein sequence ID" value="JAT65279.1"/>
    <property type="molecule type" value="Transcribed_RNA"/>
</dbReference>
<dbReference type="InterPro" id="IPR017956">
    <property type="entry name" value="AT_hook_DNA-bd_motif"/>
</dbReference>
<feature type="region of interest" description="Disordered" evidence="1">
    <location>
        <begin position="1"/>
        <end position="38"/>
    </location>
</feature>
<dbReference type="AlphaFoldDB" id="A0A1D1ZEJ5"/>
<dbReference type="PRINTS" id="PR00929">
    <property type="entry name" value="ATHOOK"/>
</dbReference>
<sequence>VDDTHVKDKSSPRRPRGRPRKTSDGTQKGDHLHADKDLTNSEIISHTVLYDSNAKSAFLPCKRRGRPRKKPVRIENVDGNVVGDLSITESIHTHVAEDLNV</sequence>
<organism evidence="2">
    <name type="scientific">Anthurium amnicola</name>
    <dbReference type="NCBI Taxonomy" id="1678845"/>
    <lineage>
        <taxon>Eukaryota</taxon>
        <taxon>Viridiplantae</taxon>
        <taxon>Streptophyta</taxon>
        <taxon>Embryophyta</taxon>
        <taxon>Tracheophyta</taxon>
        <taxon>Spermatophyta</taxon>
        <taxon>Magnoliopsida</taxon>
        <taxon>Liliopsida</taxon>
        <taxon>Araceae</taxon>
        <taxon>Pothoideae</taxon>
        <taxon>Potheae</taxon>
        <taxon>Anthurium</taxon>
    </lineage>
</organism>
<gene>
    <name evidence="2" type="primary">ImpL2</name>
    <name evidence="2" type="ORF">g.169238</name>
</gene>